<dbReference type="InterPro" id="IPR018490">
    <property type="entry name" value="cNMP-bd_dom_sf"/>
</dbReference>
<accession>A0A1W1ECY8</accession>
<dbReference type="PROSITE" id="PS50042">
    <property type="entry name" value="CNMP_BINDING_3"/>
    <property type="match status" value="1"/>
</dbReference>
<dbReference type="InterPro" id="IPR018821">
    <property type="entry name" value="DUF294_put_nucleoTrafse_sb-bd"/>
</dbReference>
<dbReference type="Gene3D" id="3.10.580.10">
    <property type="entry name" value="CBS-domain"/>
    <property type="match status" value="1"/>
</dbReference>
<name>A0A1W1ECY8_9ZZZZ</name>
<evidence type="ECO:0000259" key="2">
    <source>
        <dbReference type="PROSITE" id="PS50042"/>
    </source>
</evidence>
<dbReference type="InterPro" id="IPR000644">
    <property type="entry name" value="CBS_dom"/>
</dbReference>
<proteinExistence type="predicted"/>
<dbReference type="Pfam" id="PF00571">
    <property type="entry name" value="CBS"/>
    <property type="match status" value="2"/>
</dbReference>
<dbReference type="SUPFAM" id="SSF51206">
    <property type="entry name" value="cAMP-binding domain-like"/>
    <property type="match status" value="1"/>
</dbReference>
<reference evidence="4" key="1">
    <citation type="submission" date="2016-10" db="EMBL/GenBank/DDBJ databases">
        <authorList>
            <person name="de Groot N.N."/>
        </authorList>
    </citation>
    <scope>NUCLEOTIDE SEQUENCE</scope>
</reference>
<dbReference type="AlphaFoldDB" id="A0A1W1ECY8"/>
<dbReference type="EMBL" id="FPKX01000027">
    <property type="protein sequence ID" value="SFZ97878.1"/>
    <property type="molecule type" value="Genomic_DNA"/>
</dbReference>
<dbReference type="PROSITE" id="PS51371">
    <property type="entry name" value="CBS"/>
    <property type="match status" value="1"/>
</dbReference>
<dbReference type="GO" id="GO:0008773">
    <property type="term" value="F:[protein-PII] uridylyltransferase activity"/>
    <property type="evidence" value="ECO:0007669"/>
    <property type="project" value="InterPro"/>
</dbReference>
<evidence type="ECO:0000259" key="3">
    <source>
        <dbReference type="PROSITE" id="PS51371"/>
    </source>
</evidence>
<dbReference type="InterPro" id="IPR051257">
    <property type="entry name" value="Diverse_CBS-Domain"/>
</dbReference>
<dbReference type="InterPro" id="IPR005105">
    <property type="entry name" value="GlnD_Uridyltrans_N"/>
</dbReference>
<protein>
    <submittedName>
        <fullName evidence="4">Predicted signal-transduction protein containing cAMP-binding and CBS domains</fullName>
    </submittedName>
</protein>
<dbReference type="SMART" id="SM00100">
    <property type="entry name" value="cNMP"/>
    <property type="match status" value="1"/>
</dbReference>
<dbReference type="PANTHER" id="PTHR43080:SF2">
    <property type="entry name" value="CBS DOMAIN-CONTAINING PROTEIN"/>
    <property type="match status" value="1"/>
</dbReference>
<dbReference type="CDD" id="cd05401">
    <property type="entry name" value="NT_GlnE_GlnD_like"/>
    <property type="match status" value="1"/>
</dbReference>
<dbReference type="Pfam" id="PF03445">
    <property type="entry name" value="DUF294"/>
    <property type="match status" value="1"/>
</dbReference>
<evidence type="ECO:0000313" key="4">
    <source>
        <dbReference type="EMBL" id="SFZ97878.1"/>
    </source>
</evidence>
<gene>
    <name evidence="4" type="ORF">MNB_SV-5-448</name>
</gene>
<feature type="domain" description="CBS" evidence="3">
    <location>
        <begin position="215"/>
        <end position="275"/>
    </location>
</feature>
<keyword evidence="1" id="KW-0129">CBS domain</keyword>
<dbReference type="PANTHER" id="PTHR43080">
    <property type="entry name" value="CBS DOMAIN-CONTAINING PROTEIN CBSX3, MITOCHONDRIAL"/>
    <property type="match status" value="1"/>
</dbReference>
<dbReference type="InterPro" id="IPR000595">
    <property type="entry name" value="cNMP-bd_dom"/>
</dbReference>
<feature type="domain" description="Cyclic nucleotide-binding" evidence="2">
    <location>
        <begin position="13"/>
        <end position="128"/>
    </location>
</feature>
<dbReference type="SUPFAM" id="SSF54631">
    <property type="entry name" value="CBS-domain pair"/>
    <property type="match status" value="1"/>
</dbReference>
<dbReference type="SMART" id="SM00116">
    <property type="entry name" value="CBS"/>
    <property type="match status" value="2"/>
</dbReference>
<dbReference type="InterPro" id="IPR046342">
    <property type="entry name" value="CBS_dom_sf"/>
</dbReference>
<dbReference type="Gene3D" id="2.60.120.10">
    <property type="entry name" value="Jelly Rolls"/>
    <property type="match status" value="1"/>
</dbReference>
<dbReference type="Pfam" id="PF10335">
    <property type="entry name" value="DUF294_C"/>
    <property type="match status" value="1"/>
</dbReference>
<dbReference type="CDD" id="cd00038">
    <property type="entry name" value="CAP_ED"/>
    <property type="match status" value="1"/>
</dbReference>
<organism evidence="4">
    <name type="scientific">hydrothermal vent metagenome</name>
    <dbReference type="NCBI Taxonomy" id="652676"/>
    <lineage>
        <taxon>unclassified sequences</taxon>
        <taxon>metagenomes</taxon>
        <taxon>ecological metagenomes</taxon>
    </lineage>
</organism>
<dbReference type="InterPro" id="IPR014710">
    <property type="entry name" value="RmlC-like_jellyroll"/>
</dbReference>
<evidence type="ECO:0000256" key="1">
    <source>
        <dbReference type="ARBA" id="ARBA00023122"/>
    </source>
</evidence>
<sequence>MIALLDNLKSHLPFSLLNESTLQKIEDSAHIAYYQIGTVLIPTGESPKNIFVIIKGVVESKVEDELIDVYYDNDLFGAIEVVKGITSTEEYVVAEELICYEIPIDLFLEIANTNKEFNSYLFSSIMERMDMLKENNEFSKAADLMVSRADDSILRTVCIVDADTPIVQALAKLEDAKATTLIVNNEYGYGIVTDADLRYYILHKDEDDLRKISQLQSYPIVTVDEDELLFNVLLVMTEHSIKHLPVIDDKNNIVGSLVLTDLLSYLSNQTHLIAVQMNRAETIEEIIQASSRIEIMVSVLHGKGVKSRYIARMVSEVHKKMYAKIFTLVFPKEWHNRCTLLLLGSEGRGEQILRTDQDNAIVFENGFSPENKDEVLLSFIETLDKIGFPRCPGNVMVINPEWAKDVKTYKNDISSWVNNSGKKGIVNMAILYDTFAVAGNIDLYKEIRSHMLKKIKEHKEYLSYFAKSIVSFESPLGMFSQFITDKKLHKDEIDIKKGALFAIIHGVRALSLEYGIQKTNTNERIKELSEKKYMSKEDAKDLIETLELINTLRLHSQLAKLKMEKDIDNYICVTSLTKLERDTLKEALKTVEQFKKRVSYHFNLSIVS</sequence>
<dbReference type="Pfam" id="PF00027">
    <property type="entry name" value="cNMP_binding"/>
    <property type="match status" value="1"/>
</dbReference>